<dbReference type="AlphaFoldDB" id="A0A7J5BSQ1"/>
<dbReference type="SUPFAM" id="SSF51905">
    <property type="entry name" value="FAD/NAD(P)-binding domain"/>
    <property type="match status" value="1"/>
</dbReference>
<evidence type="ECO:0000313" key="2">
    <source>
        <dbReference type="EMBL" id="KAB1657334.1"/>
    </source>
</evidence>
<dbReference type="RefSeq" id="WP_158040499.1">
    <property type="nucleotide sequence ID" value="NZ_JACCFV010000001.1"/>
</dbReference>
<organism evidence="2 3">
    <name type="scientific">Pseudoclavibacter chungangensis</name>
    <dbReference type="NCBI Taxonomy" id="587635"/>
    <lineage>
        <taxon>Bacteria</taxon>
        <taxon>Bacillati</taxon>
        <taxon>Actinomycetota</taxon>
        <taxon>Actinomycetes</taxon>
        <taxon>Micrococcales</taxon>
        <taxon>Microbacteriaceae</taxon>
        <taxon>Pseudoclavibacter</taxon>
    </lineage>
</organism>
<proteinExistence type="predicted"/>
<dbReference type="PANTHER" id="PTHR40254:SF1">
    <property type="entry name" value="BLR0577 PROTEIN"/>
    <property type="match status" value="1"/>
</dbReference>
<sequence>MSDCAIRLVDRDPARGARCVAVVGGGPRGVGWIERFAASSPELGTGPVVIHLIDPFPAGAGRIWRDDQSALLKMNSLAADVTMFTDETSTIDGPIAPGPSLAEWAADVRDGRITDVYIDPATEPALAAELAGLGPGSFATRRLQAQYLDWFARRAIAKLPAGSRVRHHVATATSVTDQDNGTQRIEMSTGEVITVDLVVYALGHSGRTPTERERSLESFARDTGASYVPPSYTADADFGELQPGEPVIVRGMGLAAIDLMVLLYEGRGGRFDEQADGTLRYTPSGQEPHLWFGSRRGVPYHAKVTVPMLAGPVTPRYFSREIASTLVADRPRLDFRVHVLPLVHKELLHGYYHELFAAHPERVRGTWASFVERLDVVDARSVEAAELIAEFVPDERDRFEIDRAHHPLAGRTFDDVESLQDALRAYIADDLDRRERPKHSESAALFTSLLHAYFAVAEIADAPNWTARSVAQDLRGSWGLYFSSIASGPPGHRLRELHALSAAGVLGFLGGGVDVTTDRETGEFVARGANLAAPVRARALVDAWLPDLDAEHSDDPALRDLVVSGAGRLHVHDDGAERAATGRIEVRPEDSRVVRADGSPHARRFAIGPSTSAPFVGAFSRPRTNALSFRENDVVARAVLDELAVLRGLAGPSAPDPAREPVSGFDGVVVLT</sequence>
<gene>
    <name evidence="2" type="ORF">F8O01_08840</name>
</gene>
<name>A0A7J5BSQ1_9MICO</name>
<dbReference type="EMBL" id="WBJZ01000009">
    <property type="protein sequence ID" value="KAB1657334.1"/>
    <property type="molecule type" value="Genomic_DNA"/>
</dbReference>
<dbReference type="InterPro" id="IPR038732">
    <property type="entry name" value="HpyO/CreE_NAD-binding"/>
</dbReference>
<evidence type="ECO:0000313" key="3">
    <source>
        <dbReference type="Proteomes" id="UP000467240"/>
    </source>
</evidence>
<dbReference type="Proteomes" id="UP000467240">
    <property type="component" value="Unassembled WGS sequence"/>
</dbReference>
<protein>
    <submittedName>
        <fullName evidence="2">FAD/NAD(P)-binding protein</fullName>
    </submittedName>
</protein>
<dbReference type="InterPro" id="IPR052189">
    <property type="entry name" value="L-asp_N-monooxygenase_NS-form"/>
</dbReference>
<comment type="caution">
    <text evidence="2">The sequence shown here is derived from an EMBL/GenBank/DDBJ whole genome shotgun (WGS) entry which is preliminary data.</text>
</comment>
<evidence type="ECO:0000259" key="1">
    <source>
        <dbReference type="Pfam" id="PF13454"/>
    </source>
</evidence>
<accession>A0A7J5BSQ1</accession>
<dbReference type="InterPro" id="IPR036188">
    <property type="entry name" value="FAD/NAD-bd_sf"/>
</dbReference>
<reference evidence="2 3" key="1">
    <citation type="submission" date="2019-09" db="EMBL/GenBank/DDBJ databases">
        <title>Phylogeny of genus Pseudoclavibacter and closely related genus.</title>
        <authorList>
            <person name="Li Y."/>
        </authorList>
    </citation>
    <scope>NUCLEOTIDE SEQUENCE [LARGE SCALE GENOMIC DNA]</scope>
    <source>
        <strain evidence="2 3">DSM 23821</strain>
    </source>
</reference>
<dbReference type="Pfam" id="PF13454">
    <property type="entry name" value="NAD_binding_9"/>
    <property type="match status" value="1"/>
</dbReference>
<dbReference type="PANTHER" id="PTHR40254">
    <property type="entry name" value="BLR0577 PROTEIN"/>
    <property type="match status" value="1"/>
</dbReference>
<dbReference type="Gene3D" id="3.50.50.60">
    <property type="entry name" value="FAD/NAD(P)-binding domain"/>
    <property type="match status" value="1"/>
</dbReference>
<dbReference type="OrthoDB" id="3653265at2"/>
<feature type="domain" description="FAD-dependent urate hydroxylase HpyO/Asp monooxygenase CreE-like FAD/NAD(P)-binding" evidence="1">
    <location>
        <begin position="21"/>
        <end position="204"/>
    </location>
</feature>
<keyword evidence="3" id="KW-1185">Reference proteome</keyword>